<evidence type="ECO:0000256" key="2">
    <source>
        <dbReference type="ARBA" id="ARBA00022679"/>
    </source>
</evidence>
<feature type="domain" description="Reverse transcriptase" evidence="8">
    <location>
        <begin position="1"/>
        <end position="82"/>
    </location>
</feature>
<dbReference type="InterPro" id="IPR043128">
    <property type="entry name" value="Rev_trsase/Diguanyl_cyclase"/>
</dbReference>
<evidence type="ECO:0000256" key="5">
    <source>
        <dbReference type="ARBA" id="ARBA00022759"/>
    </source>
</evidence>
<dbReference type="Proteomes" id="UP000887159">
    <property type="component" value="Unassembled WGS sequence"/>
</dbReference>
<evidence type="ECO:0000256" key="1">
    <source>
        <dbReference type="ARBA" id="ARBA00012493"/>
    </source>
</evidence>
<dbReference type="GO" id="GO:0003964">
    <property type="term" value="F:RNA-directed DNA polymerase activity"/>
    <property type="evidence" value="ECO:0007669"/>
    <property type="project" value="UniProtKB-KW"/>
</dbReference>
<evidence type="ECO:0000256" key="6">
    <source>
        <dbReference type="ARBA" id="ARBA00022801"/>
    </source>
</evidence>
<keyword evidence="6" id="KW-0378">Hydrolase</keyword>
<keyword evidence="5" id="KW-0255">Endonuclease</keyword>
<comment type="caution">
    <text evidence="9">The sequence shown here is derived from an EMBL/GenBank/DDBJ whole genome shotgun (WGS) entry which is preliminary data.</text>
</comment>
<keyword evidence="4" id="KW-0540">Nuclease</keyword>
<dbReference type="PANTHER" id="PTHR37984:SF5">
    <property type="entry name" value="PROTEIN NYNRIN-LIKE"/>
    <property type="match status" value="1"/>
</dbReference>
<dbReference type="InterPro" id="IPR041373">
    <property type="entry name" value="RT_RNaseH"/>
</dbReference>
<dbReference type="EMBL" id="BMAU01021379">
    <property type="protein sequence ID" value="GFY27134.1"/>
    <property type="molecule type" value="Genomic_DNA"/>
</dbReference>
<dbReference type="InterPro" id="IPR050951">
    <property type="entry name" value="Retrovirus_Pol_polyprotein"/>
</dbReference>
<dbReference type="AlphaFoldDB" id="A0A8X6W365"/>
<dbReference type="FunFam" id="3.30.70.270:FF:000003">
    <property type="entry name" value="Transposon Ty3-G Gag-Pol polyprotein"/>
    <property type="match status" value="1"/>
</dbReference>
<dbReference type="CDD" id="cd09274">
    <property type="entry name" value="RNase_HI_RT_Ty3"/>
    <property type="match status" value="1"/>
</dbReference>
<protein>
    <recommendedName>
        <fullName evidence="1">RNA-directed DNA polymerase</fullName>
        <ecNumber evidence="1">2.7.7.49</ecNumber>
    </recommendedName>
</protein>
<keyword evidence="10" id="KW-1185">Reference proteome</keyword>
<sequence>MSFGLLGAAPNFQKAIDIILKPVLGKYASVYMDDVIISSPSFVHHVEHLREVFRLLQEAGLTLNKYKCNFGCEKLKYLGLVISKDGITTDKSKVKAIIEMKPPKNAKEAAKFLGMTQWYQEIIKGYADLCEPLYQLNKKYRKFIWLEETQVAFESIQCAIMEAPVLKLPDFNVPFKLFTDATSIGLGAVHTQDQRPITYSSRTLNNLKRNYTVTERECLVVIWALNFRTYFGLLSVKVIMDHAALTKLTNDKNLSSRMIRWALKLAKLNVGWEHRPGVQNVVTNVLSTYPVESIVSENIACGSD</sequence>
<dbReference type="EC" id="2.7.7.49" evidence="1"/>
<dbReference type="InterPro" id="IPR043502">
    <property type="entry name" value="DNA/RNA_pol_sf"/>
</dbReference>
<keyword evidence="7" id="KW-0695">RNA-directed DNA polymerase</keyword>
<evidence type="ECO:0000313" key="9">
    <source>
        <dbReference type="EMBL" id="GFY27134.1"/>
    </source>
</evidence>
<dbReference type="PROSITE" id="PS50878">
    <property type="entry name" value="RT_POL"/>
    <property type="match status" value="1"/>
</dbReference>
<name>A0A8X6W365_TRICX</name>
<proteinExistence type="predicted"/>
<keyword evidence="3" id="KW-0548">Nucleotidyltransferase</keyword>
<dbReference type="FunFam" id="3.30.70.270:FF:000020">
    <property type="entry name" value="Transposon Tf2-6 polyprotein-like Protein"/>
    <property type="match status" value="1"/>
</dbReference>
<organism evidence="9 10">
    <name type="scientific">Trichonephila clavipes</name>
    <name type="common">Golden silk orbweaver</name>
    <name type="synonym">Nephila clavipes</name>
    <dbReference type="NCBI Taxonomy" id="2585209"/>
    <lineage>
        <taxon>Eukaryota</taxon>
        <taxon>Metazoa</taxon>
        <taxon>Ecdysozoa</taxon>
        <taxon>Arthropoda</taxon>
        <taxon>Chelicerata</taxon>
        <taxon>Arachnida</taxon>
        <taxon>Araneae</taxon>
        <taxon>Araneomorphae</taxon>
        <taxon>Entelegynae</taxon>
        <taxon>Araneoidea</taxon>
        <taxon>Nephilidae</taxon>
        <taxon>Trichonephila</taxon>
    </lineage>
</organism>
<dbReference type="Gene3D" id="3.30.70.270">
    <property type="match status" value="2"/>
</dbReference>
<dbReference type="SUPFAM" id="SSF56672">
    <property type="entry name" value="DNA/RNA polymerases"/>
    <property type="match status" value="1"/>
</dbReference>
<dbReference type="CDD" id="cd01647">
    <property type="entry name" value="RT_LTR"/>
    <property type="match status" value="1"/>
</dbReference>
<evidence type="ECO:0000256" key="7">
    <source>
        <dbReference type="ARBA" id="ARBA00022918"/>
    </source>
</evidence>
<accession>A0A8X6W365</accession>
<dbReference type="Pfam" id="PF00078">
    <property type="entry name" value="RVT_1"/>
    <property type="match status" value="1"/>
</dbReference>
<gene>
    <name evidence="9" type="primary">pol</name>
    <name evidence="9" type="ORF">TNCV_2067551</name>
</gene>
<dbReference type="PANTHER" id="PTHR37984">
    <property type="entry name" value="PROTEIN CBG26694"/>
    <property type="match status" value="1"/>
</dbReference>
<evidence type="ECO:0000259" key="8">
    <source>
        <dbReference type="PROSITE" id="PS50878"/>
    </source>
</evidence>
<keyword evidence="2" id="KW-0808">Transferase</keyword>
<evidence type="ECO:0000256" key="4">
    <source>
        <dbReference type="ARBA" id="ARBA00022722"/>
    </source>
</evidence>
<evidence type="ECO:0000256" key="3">
    <source>
        <dbReference type="ARBA" id="ARBA00022695"/>
    </source>
</evidence>
<reference evidence="9" key="1">
    <citation type="submission" date="2020-08" db="EMBL/GenBank/DDBJ databases">
        <title>Multicomponent nature underlies the extraordinary mechanical properties of spider dragline silk.</title>
        <authorList>
            <person name="Kono N."/>
            <person name="Nakamura H."/>
            <person name="Mori M."/>
            <person name="Yoshida Y."/>
            <person name="Ohtoshi R."/>
            <person name="Malay A.D."/>
            <person name="Moran D.A.P."/>
            <person name="Tomita M."/>
            <person name="Numata K."/>
            <person name="Arakawa K."/>
        </authorList>
    </citation>
    <scope>NUCLEOTIDE SEQUENCE</scope>
</reference>
<evidence type="ECO:0000313" key="10">
    <source>
        <dbReference type="Proteomes" id="UP000887159"/>
    </source>
</evidence>
<dbReference type="GO" id="GO:0004519">
    <property type="term" value="F:endonuclease activity"/>
    <property type="evidence" value="ECO:0007669"/>
    <property type="project" value="UniProtKB-KW"/>
</dbReference>
<dbReference type="InterPro" id="IPR000477">
    <property type="entry name" value="RT_dom"/>
</dbReference>
<dbReference type="Pfam" id="PF17917">
    <property type="entry name" value="RT_RNaseH"/>
    <property type="match status" value="1"/>
</dbReference>
<dbReference type="GO" id="GO:0016787">
    <property type="term" value="F:hydrolase activity"/>
    <property type="evidence" value="ECO:0007669"/>
    <property type="project" value="UniProtKB-KW"/>
</dbReference>